<evidence type="ECO:0000256" key="2">
    <source>
        <dbReference type="ARBA" id="ARBA00022525"/>
    </source>
</evidence>
<keyword evidence="2" id="KW-0964">Secreted</keyword>
<evidence type="ECO:0000259" key="5">
    <source>
        <dbReference type="Pfam" id="PF12255"/>
    </source>
</evidence>
<proteinExistence type="predicted"/>
<dbReference type="InterPro" id="IPR003284">
    <property type="entry name" value="Sal_SpvB"/>
</dbReference>
<organism evidence="7 8">
    <name type="scientific">Candidatus Endobugula sertula</name>
    <name type="common">Bugula neritina bacterial symbiont</name>
    <dbReference type="NCBI Taxonomy" id="62101"/>
    <lineage>
        <taxon>Bacteria</taxon>
        <taxon>Pseudomonadati</taxon>
        <taxon>Pseudomonadota</taxon>
        <taxon>Gammaproteobacteria</taxon>
        <taxon>Cellvibrionales</taxon>
        <taxon>Cellvibrionaceae</taxon>
        <taxon>Candidatus Endobugula</taxon>
    </lineage>
</organism>
<dbReference type="Proteomes" id="UP000242502">
    <property type="component" value="Unassembled WGS sequence"/>
</dbReference>
<dbReference type="PRINTS" id="PR01341">
    <property type="entry name" value="SALSPVBPROT"/>
</dbReference>
<evidence type="ECO:0000313" key="8">
    <source>
        <dbReference type="Proteomes" id="UP000242502"/>
    </source>
</evidence>
<dbReference type="Pfam" id="PF03534">
    <property type="entry name" value="SpvB"/>
    <property type="match status" value="1"/>
</dbReference>
<evidence type="ECO:0000256" key="1">
    <source>
        <dbReference type="ARBA" id="ARBA00004613"/>
    </source>
</evidence>
<feature type="domain" description="Insecticide toxin TcdB middle/C-terminal" evidence="5">
    <location>
        <begin position="855"/>
        <end position="1000"/>
    </location>
</feature>
<dbReference type="InterPro" id="IPR028994">
    <property type="entry name" value="Integrin_alpha_N"/>
</dbReference>
<keyword evidence="3" id="KW-0843">Virulence</keyword>
<accession>A0A1D2QR66</accession>
<dbReference type="Pfam" id="PF12255">
    <property type="entry name" value="TcdB_toxin_midC"/>
    <property type="match status" value="1"/>
</dbReference>
<dbReference type="STRING" id="62101.AB835_05485"/>
<reference evidence="7 8" key="1">
    <citation type="journal article" date="2016" name="Appl. Environ. Microbiol.">
        <title>Lack of Overt Genome Reduction in the Bryostatin-Producing Bryozoan Symbiont "Candidatus Endobugula sertula".</title>
        <authorList>
            <person name="Miller I.J."/>
            <person name="Vanee N."/>
            <person name="Fong S.S."/>
            <person name="Lim-Fong G.E."/>
            <person name="Kwan J.C."/>
        </authorList>
    </citation>
    <scope>NUCLEOTIDE SEQUENCE [LARGE SCALE GENOMIC DNA]</scope>
    <source>
        <strain evidence="7">AB1-4</strain>
    </source>
</reference>
<dbReference type="GO" id="GO:0005576">
    <property type="term" value="C:extracellular region"/>
    <property type="evidence" value="ECO:0007669"/>
    <property type="project" value="UniProtKB-SubCell"/>
</dbReference>
<dbReference type="InterPro" id="IPR022045">
    <property type="entry name" value="TcdB_toxin_mid/N"/>
</dbReference>
<evidence type="ECO:0000313" key="7">
    <source>
        <dbReference type="EMBL" id="ODS24076.1"/>
    </source>
</evidence>
<comment type="caution">
    <text evidence="7">The sequence shown here is derived from an EMBL/GenBank/DDBJ whole genome shotgun (WGS) entry which is preliminary data.</text>
</comment>
<dbReference type="GO" id="GO:0005737">
    <property type="term" value="C:cytoplasm"/>
    <property type="evidence" value="ECO:0007669"/>
    <property type="project" value="InterPro"/>
</dbReference>
<dbReference type="InterPro" id="IPR022044">
    <property type="entry name" value="TcdB_toxin_mid/C"/>
</dbReference>
<sequence length="1416" mass="158635">MSEQIQTNHQVAVNPPQLPKQGGTINTVQATPEQAGATGDIHFSIPLPASEGRGFAPSLSLNYQTTQGNGAFGVGWLLPVLSIRQYTKKGTPRYDASDQYVGPSGEVLEPLRDTQGQMIRQRRTQFGNTPIAEHDVIRYRSRVSEGYERYERWQRTDDPTQLFWLVFGLDGSLHCLGKSPLAQTCMDGRIAEWSLEESLSPLGEHIRYVYQAEDDVGIDVSQPPEQFRKRGALSYLRQIFYGNTEASHILYSWDDSWPDDTSGWLFSVVLDYGEHNQQTDQLAQWQTQGRWSARQDAFSDYQYGFEVRCHRLCRQVLLFHHYPDGQNAIPMNVRRLRLTYDENPTLSRLVSAQEWAYGKEGEDVFVEHHPALLITYQRPAQPASTWQKLPPTPGIDDASCYQLVDLYGEGLPGILYRVATDWRYRSPLRDQQAGAADAISYSDWLSVAEVPSLQNGTQTLADINGDGHLDWVVLQPGLNGFFTINEDKTWQTFTPFSAVPSELLSGQGQFANITGAGLSDVAVIGPQSVRFYANQRDGFANRESTHLDSLNRPLPIFGRNQRTLVAFSDLLGSGQVHLIEVDQHKVSCWPNLGRGEFGPCIELSWNWQGANTFDPQRIYLADIDGSGANDLIYVHRDKLTLYRNQSGNGFATGEDIQLPAGALFDNTCRLSFADLQGSGGMSILLSIPHMTPTHYTLTLTSHKPYLLSQVDNQCGAFSQVVYRHSAQEWLDEKAQNAQAHCLLPLSLYLVKQLIQIDAITGNRQVQSFTYRHGVYDGTEREFRGFGYVETLDSEHLSDDSPDTDSPPLKTCCWYHMGQSLTPMTPVWEGDAEAYTLGNTALAGGDSPPSTTEQWWLNRALTQCLLRQEVYGLDGSALQDNPYTVQSLRYQITRIQPEIEAVAAPILMVQPLEQLHYDYERVSADPRCQHTLTLAFDDYGSVTHQINIDYPRRNAISSAWDAIYPISDSVDVDEQQDVLRLNEALSAHLNEETPSYCVIGLAFEDRQNVIEGVASDIPTGGFSVESLTQSSLMAAGSTRRFAGQQKTYYITTESTQDFSFPPRVASVESAVLDDIVLAAYDGVLSADELKTELEAAGYVQSGRLLPIGTTKAETPIWVAPQALTRFLAAEQFYLPVGHRSTPLVEENQLHYDPHYLMVTSMTDALGNEVMVKVNYQNLTPHTIIDTNNNTQQVTLTPFGHVSYATFYGTEGNLDVGFPALSHSLSAPLDASTLIEQAGTTTQQVASLSAQDLFSWQSATPLPLHEVNLDADHYPTVPEQQTQVRVSYYDGFGRALQHAQRVPPGLAYQRTPEGELSVDDDGHLVEAQTTTRWRISGRVEYNNKGLVVRAYPSYFVDDWRYITDKALRAQGYADTHYYDAMGRLLRVVTTKGYLRRHYYTPWFTVSEDENDTWSETQN</sequence>
<protein>
    <recommendedName>
        <fullName evidence="9">Toxin</fullName>
    </recommendedName>
</protein>
<name>A0A1D2QR66_9GAMM</name>
<evidence type="ECO:0008006" key="9">
    <source>
        <dbReference type="Google" id="ProtNLM"/>
    </source>
</evidence>
<evidence type="ECO:0000256" key="3">
    <source>
        <dbReference type="ARBA" id="ARBA00023026"/>
    </source>
</evidence>
<feature type="compositionally biased region" description="Polar residues" evidence="4">
    <location>
        <begin position="1"/>
        <end position="11"/>
    </location>
</feature>
<dbReference type="SUPFAM" id="SSF69318">
    <property type="entry name" value="Integrin alpha N-terminal domain"/>
    <property type="match status" value="1"/>
</dbReference>
<gene>
    <name evidence="7" type="ORF">AB835_05485</name>
</gene>
<dbReference type="EMBL" id="MDLC01000014">
    <property type="protein sequence ID" value="ODS24076.1"/>
    <property type="molecule type" value="Genomic_DNA"/>
</dbReference>
<feature type="domain" description="Insecticide toxin TcdB middle/N-terminal" evidence="6">
    <location>
        <begin position="648"/>
        <end position="800"/>
    </location>
</feature>
<feature type="region of interest" description="Disordered" evidence="4">
    <location>
        <begin position="1"/>
        <end position="21"/>
    </location>
</feature>
<evidence type="ECO:0000259" key="6">
    <source>
        <dbReference type="Pfam" id="PF12256"/>
    </source>
</evidence>
<evidence type="ECO:0000256" key="4">
    <source>
        <dbReference type="SAM" id="MobiDB-lite"/>
    </source>
</evidence>
<comment type="subcellular location">
    <subcellularLocation>
        <location evidence="1">Secreted</location>
    </subcellularLocation>
</comment>
<dbReference type="Pfam" id="PF12256">
    <property type="entry name" value="TcdB_toxin_midN"/>
    <property type="match status" value="1"/>
</dbReference>